<name>F2NYF0_TRES6</name>
<dbReference type="HOGENOM" id="CLU_2037034_0_0_12"/>
<dbReference type="SUPFAM" id="SSF49879">
    <property type="entry name" value="SMAD/FHA domain"/>
    <property type="match status" value="1"/>
</dbReference>
<dbReference type="eggNOG" id="ENOG5030K2M">
    <property type="taxonomic scope" value="Bacteria"/>
</dbReference>
<dbReference type="Pfam" id="PF00498">
    <property type="entry name" value="FHA"/>
    <property type="match status" value="1"/>
</dbReference>
<dbReference type="AlphaFoldDB" id="F2NYF0"/>
<evidence type="ECO:0000259" key="1">
    <source>
        <dbReference type="Pfam" id="PF00498"/>
    </source>
</evidence>
<evidence type="ECO:0000313" key="2">
    <source>
        <dbReference type="EMBL" id="AEB15449.1"/>
    </source>
</evidence>
<dbReference type="EMBL" id="CP002632">
    <property type="protein sequence ID" value="AEB15449.1"/>
    <property type="molecule type" value="Genomic_DNA"/>
</dbReference>
<feature type="domain" description="FHA" evidence="1">
    <location>
        <begin position="52"/>
        <end position="113"/>
    </location>
</feature>
<organism evidence="2 3">
    <name type="scientific">Treponema succinifaciens (strain ATCC 33096 / DSM 2489 / 6091)</name>
    <dbReference type="NCBI Taxonomy" id="869209"/>
    <lineage>
        <taxon>Bacteria</taxon>
        <taxon>Pseudomonadati</taxon>
        <taxon>Spirochaetota</taxon>
        <taxon>Spirochaetia</taxon>
        <taxon>Spirochaetales</taxon>
        <taxon>Treponemataceae</taxon>
        <taxon>Treponema</taxon>
    </lineage>
</organism>
<geneLocation type="plasmid" evidence="2 3">
    <name>pTRESU01</name>
</geneLocation>
<dbReference type="Gene3D" id="2.60.200.20">
    <property type="match status" value="1"/>
</dbReference>
<dbReference type="InterPro" id="IPR000253">
    <property type="entry name" value="FHA_dom"/>
</dbReference>
<dbReference type="RefSeq" id="WP_013702699.1">
    <property type="nucleotide sequence ID" value="NC_015386.1"/>
</dbReference>
<evidence type="ECO:0000313" key="3">
    <source>
        <dbReference type="Proteomes" id="UP000006852"/>
    </source>
</evidence>
<gene>
    <name evidence="2" type="ordered locus">Tresu_2587</name>
</gene>
<proteinExistence type="predicted"/>
<protein>
    <submittedName>
        <fullName evidence="2">Forkhead-associated protein</fullName>
    </submittedName>
</protein>
<accession>F2NYF0</accession>
<dbReference type="GeneID" id="302999692"/>
<dbReference type="InterPro" id="IPR008984">
    <property type="entry name" value="SMAD_FHA_dom_sf"/>
</dbReference>
<keyword evidence="3" id="KW-1185">Reference proteome</keyword>
<dbReference type="KEGG" id="tsu:Tresu_2587"/>
<dbReference type="Proteomes" id="UP000006852">
    <property type="component" value="Plasmid pTRESU01"/>
</dbReference>
<sequence length="122" mass="13451">MGYKYCSEGHIMDPSWKYCPVCLAPLAGWLLTLDKEGKAHKFYTIHEGKSFLGAGADCELRVLGQGLSRQQAYITIIDGLCNIVDMGNGDCMKVNDVETTRSSLIDGDLIQFGEAVFKIKLL</sequence>
<reference evidence="3" key="1">
    <citation type="submission" date="2011-04" db="EMBL/GenBank/DDBJ databases">
        <title>The complete genome of plasmid of Treponema succinifaciens DSM 2489.</title>
        <authorList>
            <person name="Lucas S."/>
            <person name="Copeland A."/>
            <person name="Lapidus A."/>
            <person name="Bruce D."/>
            <person name="Goodwin L."/>
            <person name="Pitluck S."/>
            <person name="Peters L."/>
            <person name="Kyrpides N."/>
            <person name="Mavromatis K."/>
            <person name="Ivanova N."/>
            <person name="Ovchinnikova G."/>
            <person name="Teshima H."/>
            <person name="Detter J.C."/>
            <person name="Tapia R."/>
            <person name="Han C."/>
            <person name="Land M."/>
            <person name="Hauser L."/>
            <person name="Markowitz V."/>
            <person name="Cheng J.-F."/>
            <person name="Hugenholtz P."/>
            <person name="Woyke T."/>
            <person name="Wu D."/>
            <person name="Gronow S."/>
            <person name="Wellnitz S."/>
            <person name="Brambilla E."/>
            <person name="Klenk H.-P."/>
            <person name="Eisen J.A."/>
        </authorList>
    </citation>
    <scope>NUCLEOTIDE SEQUENCE [LARGE SCALE GENOMIC DNA]</scope>
    <source>
        <strain evidence="3">ATCC 33096 / DSM 2489 / 6091</strain>
        <plasmid evidence="3">Plasmid pTRESU01</plasmid>
    </source>
</reference>
<dbReference type="OrthoDB" id="370565at2"/>
<keyword evidence="2" id="KW-0614">Plasmid</keyword>